<sequence length="18" mass="1993">TEWVDEVLTSAPPPHDAE</sequence>
<feature type="non-terminal residue" evidence="1">
    <location>
        <position position="1"/>
    </location>
</feature>
<evidence type="ECO:0000313" key="2">
    <source>
        <dbReference type="Proteomes" id="UP001292094"/>
    </source>
</evidence>
<name>A0AAE1P606_9EUCA</name>
<keyword evidence="2" id="KW-1185">Reference proteome</keyword>
<accession>A0AAE1P606</accession>
<reference evidence="1" key="1">
    <citation type="submission" date="2023-11" db="EMBL/GenBank/DDBJ databases">
        <title>Genome assemblies of two species of porcelain crab, Petrolisthes cinctipes and Petrolisthes manimaculis (Anomura: Porcellanidae).</title>
        <authorList>
            <person name="Angst P."/>
        </authorList>
    </citation>
    <scope>NUCLEOTIDE SEQUENCE</scope>
    <source>
        <strain evidence="1">PB745_02</strain>
        <tissue evidence="1">Gill</tissue>
    </source>
</reference>
<dbReference type="EMBL" id="JAWZYT010002871">
    <property type="protein sequence ID" value="KAK4301406.1"/>
    <property type="molecule type" value="Genomic_DNA"/>
</dbReference>
<comment type="caution">
    <text evidence="1">The sequence shown here is derived from an EMBL/GenBank/DDBJ whole genome shotgun (WGS) entry which is preliminary data.</text>
</comment>
<dbReference type="Proteomes" id="UP001292094">
    <property type="component" value="Unassembled WGS sequence"/>
</dbReference>
<proteinExistence type="predicted"/>
<organism evidence="1 2">
    <name type="scientific">Petrolisthes manimaculis</name>
    <dbReference type="NCBI Taxonomy" id="1843537"/>
    <lineage>
        <taxon>Eukaryota</taxon>
        <taxon>Metazoa</taxon>
        <taxon>Ecdysozoa</taxon>
        <taxon>Arthropoda</taxon>
        <taxon>Crustacea</taxon>
        <taxon>Multicrustacea</taxon>
        <taxon>Malacostraca</taxon>
        <taxon>Eumalacostraca</taxon>
        <taxon>Eucarida</taxon>
        <taxon>Decapoda</taxon>
        <taxon>Pleocyemata</taxon>
        <taxon>Anomura</taxon>
        <taxon>Galatheoidea</taxon>
        <taxon>Porcellanidae</taxon>
        <taxon>Petrolisthes</taxon>
    </lineage>
</organism>
<gene>
    <name evidence="1" type="ORF">Pmani_026441</name>
</gene>
<protein>
    <submittedName>
        <fullName evidence="1">Uncharacterized protein</fullName>
    </submittedName>
</protein>
<evidence type="ECO:0000313" key="1">
    <source>
        <dbReference type="EMBL" id="KAK4301406.1"/>
    </source>
</evidence>
<dbReference type="AlphaFoldDB" id="A0AAE1P606"/>